<evidence type="ECO:0000313" key="4">
    <source>
        <dbReference type="Proteomes" id="UP000265926"/>
    </source>
</evidence>
<keyword evidence="2" id="KW-1134">Transmembrane beta strand</keyword>
<keyword evidence="2" id="KW-0812">Transmembrane</keyword>
<dbReference type="RefSeq" id="WP_119438455.1">
    <property type="nucleotide sequence ID" value="NZ_QWGR01000007.1"/>
</dbReference>
<keyword evidence="2" id="KW-0564">Palmitate</keyword>
<dbReference type="InterPro" id="IPR010131">
    <property type="entry name" value="MdtP/NodT-like"/>
</dbReference>
<dbReference type="Gene3D" id="2.20.200.10">
    <property type="entry name" value="Outer membrane efflux proteins (OEP)"/>
    <property type="match status" value="1"/>
</dbReference>
<organism evidence="3 4">
    <name type="scientific">Maribellus luteus</name>
    <dbReference type="NCBI Taxonomy" id="2305463"/>
    <lineage>
        <taxon>Bacteria</taxon>
        <taxon>Pseudomonadati</taxon>
        <taxon>Bacteroidota</taxon>
        <taxon>Bacteroidia</taxon>
        <taxon>Marinilabiliales</taxon>
        <taxon>Prolixibacteraceae</taxon>
        <taxon>Maribellus</taxon>
    </lineage>
</organism>
<comment type="caution">
    <text evidence="3">The sequence shown here is derived from an EMBL/GenBank/DDBJ whole genome shotgun (WGS) entry which is preliminary data.</text>
</comment>
<dbReference type="GO" id="GO:0015562">
    <property type="term" value="F:efflux transmembrane transporter activity"/>
    <property type="evidence" value="ECO:0007669"/>
    <property type="project" value="InterPro"/>
</dbReference>
<evidence type="ECO:0000313" key="3">
    <source>
        <dbReference type="EMBL" id="RIJ47569.1"/>
    </source>
</evidence>
<dbReference type="AlphaFoldDB" id="A0A399SY07"/>
<evidence type="ECO:0000256" key="1">
    <source>
        <dbReference type="ARBA" id="ARBA00007613"/>
    </source>
</evidence>
<accession>A0A399SY07</accession>
<dbReference type="NCBIfam" id="TIGR01845">
    <property type="entry name" value="outer_NodT"/>
    <property type="match status" value="1"/>
</dbReference>
<comment type="subcellular location">
    <subcellularLocation>
        <location evidence="2">Cell membrane</location>
        <topology evidence="2">Lipid-anchor</topology>
    </subcellularLocation>
</comment>
<protein>
    <submittedName>
        <fullName evidence="3">Efflux transporter outer membrane subunit</fullName>
    </submittedName>
</protein>
<dbReference type="Gene3D" id="1.20.1600.10">
    <property type="entry name" value="Outer membrane efflux proteins (OEP)"/>
    <property type="match status" value="1"/>
</dbReference>
<evidence type="ECO:0000256" key="2">
    <source>
        <dbReference type="RuleBase" id="RU362097"/>
    </source>
</evidence>
<name>A0A399SY07_9BACT</name>
<dbReference type="SUPFAM" id="SSF56954">
    <property type="entry name" value="Outer membrane efflux proteins (OEP)"/>
    <property type="match status" value="1"/>
</dbReference>
<reference evidence="3 4" key="1">
    <citation type="submission" date="2018-08" db="EMBL/GenBank/DDBJ databases">
        <title>Pallidiluteibacterium maritimus gen. nov., sp. nov., isolated from coastal sediment.</title>
        <authorList>
            <person name="Zhou L.Y."/>
        </authorList>
    </citation>
    <scope>NUCLEOTIDE SEQUENCE [LARGE SCALE GENOMIC DNA]</scope>
    <source>
        <strain evidence="3 4">XSD2</strain>
    </source>
</reference>
<gene>
    <name evidence="3" type="ORF">D1614_13345</name>
</gene>
<dbReference type="EMBL" id="QWGR01000007">
    <property type="protein sequence ID" value="RIJ47569.1"/>
    <property type="molecule type" value="Genomic_DNA"/>
</dbReference>
<dbReference type="PANTHER" id="PTHR30203">
    <property type="entry name" value="OUTER MEMBRANE CATION EFFLUX PROTEIN"/>
    <property type="match status" value="1"/>
</dbReference>
<keyword evidence="2" id="KW-0449">Lipoprotein</keyword>
<sequence length="465" mass="51415">MMKHHILQKSGTIILCLVIMTGCMVGPNFQKSEIKSPENFRAQTAATDTNALPDWQSIYTDKALADLIDSALQNNLDARMALSRVNESRAYLGMARADLYPSLMLGGNTMYGNTLGAFPTGKTSASLTATANINWEIAFWGKYRRANEAALAELTASEYGLKAIQLSLVAGVAESYYSLLDYKKRLVIAQRTLATRTEFLRIIQERFDKGIVPEIDLNQAQIQEAYAASSIPVYKRSIAFTENALSVLLGKAPQTLDNVSELDKLTPPENIPVGMPSQLLARRPDILEAEQQLKAQNARIGVAQALRFPSISLTGLFGLASTDLESFNTGDAVMGSVGAGILGPIFQFGKNKRRVEAEKERTQQMRLNYEKTVLAAFRETEDALVTIQTLLEEKQLVQKQLSASDNAAKLSKQRYDGGITSYLEVLEAERTLFEIELYYSELQKRVFTAYSNLYKTLGGGWADDL</sequence>
<dbReference type="Pfam" id="PF02321">
    <property type="entry name" value="OEP"/>
    <property type="match status" value="2"/>
</dbReference>
<proteinExistence type="inferred from homology"/>
<dbReference type="GO" id="GO:0005886">
    <property type="term" value="C:plasma membrane"/>
    <property type="evidence" value="ECO:0007669"/>
    <property type="project" value="UniProtKB-SubCell"/>
</dbReference>
<comment type="similarity">
    <text evidence="1 2">Belongs to the outer membrane factor (OMF) (TC 1.B.17) family.</text>
</comment>
<dbReference type="InterPro" id="IPR003423">
    <property type="entry name" value="OMP_efflux"/>
</dbReference>
<dbReference type="PROSITE" id="PS51257">
    <property type="entry name" value="PROKAR_LIPOPROTEIN"/>
    <property type="match status" value="1"/>
</dbReference>
<keyword evidence="4" id="KW-1185">Reference proteome</keyword>
<dbReference type="OrthoDB" id="9770517at2"/>
<keyword evidence="2" id="KW-0472">Membrane</keyword>
<dbReference type="Proteomes" id="UP000265926">
    <property type="component" value="Unassembled WGS sequence"/>
</dbReference>